<evidence type="ECO:0000313" key="2">
    <source>
        <dbReference type="Proteomes" id="UP001243717"/>
    </source>
</evidence>
<gene>
    <name evidence="1" type="ORF">QEH59_15190</name>
</gene>
<reference evidence="1 2" key="1">
    <citation type="submission" date="2023-04" db="EMBL/GenBank/DDBJ databases">
        <title>A novel bacteria isolated from coastal sediment.</title>
        <authorList>
            <person name="Liu X.-J."/>
            <person name="Du Z.-J."/>
        </authorList>
    </citation>
    <scope>NUCLEOTIDE SEQUENCE [LARGE SCALE GENOMIC DNA]</scope>
    <source>
        <strain evidence="1 2">SDUM461004</strain>
    </source>
</reference>
<protein>
    <submittedName>
        <fullName evidence="1">Uncharacterized protein</fullName>
    </submittedName>
</protein>
<organism evidence="1 2">
    <name type="scientific">Thalassobacterium sedimentorum</name>
    <dbReference type="NCBI Taxonomy" id="3041258"/>
    <lineage>
        <taxon>Bacteria</taxon>
        <taxon>Pseudomonadati</taxon>
        <taxon>Verrucomicrobiota</taxon>
        <taxon>Opitutia</taxon>
        <taxon>Puniceicoccales</taxon>
        <taxon>Coraliomargaritaceae</taxon>
        <taxon>Thalassobacterium</taxon>
    </lineage>
</organism>
<keyword evidence="2" id="KW-1185">Reference proteome</keyword>
<sequence>MIAAFMIVLVILSGANETKKPSKARLRGFGGLQKEMRPLPPLAV</sequence>
<dbReference type="Proteomes" id="UP001243717">
    <property type="component" value="Unassembled WGS sequence"/>
</dbReference>
<dbReference type="RefSeq" id="WP_308986226.1">
    <property type="nucleotide sequence ID" value="NZ_JARXIC010000032.1"/>
</dbReference>
<dbReference type="EMBL" id="JARXIC010000032">
    <property type="protein sequence ID" value="MDQ8195776.1"/>
    <property type="molecule type" value="Genomic_DNA"/>
</dbReference>
<comment type="caution">
    <text evidence="1">The sequence shown here is derived from an EMBL/GenBank/DDBJ whole genome shotgun (WGS) entry which is preliminary data.</text>
</comment>
<name>A0ABU1ALW3_9BACT</name>
<accession>A0ABU1ALW3</accession>
<evidence type="ECO:0000313" key="1">
    <source>
        <dbReference type="EMBL" id="MDQ8195776.1"/>
    </source>
</evidence>
<proteinExistence type="predicted"/>